<protein>
    <recommendedName>
        <fullName evidence="3">DUF676 domain-containing protein</fullName>
    </recommendedName>
</protein>
<sequence length="403" mass="43848">MNRELQDYEQLAVHVLSSLGVVGGPETIEFAAPEPDETWDLGPGTAWVYYGEGNTGLVRPVLVADGYNAGPSDLDLSYAHLEHQGFQLISELRSRGRDLIIVGFDERSASLLRNAEAVSAAVRRAISSRTGNAPLVAGGFSMGGLIMRYALAEMEHEGLDHETGIYFSYDAPHTGAWLPISLQAFAHWIRRLAPGFSNQVNSPASRQLLIRHIGSVHAKPRQDPLRVDFLAKLDRVGGWPQRPHRIGVANGSGNGTGNGVPPGELAVRSRGPIGKVRLYTQDSGKNALVASFKGLLTPREMVRTRGLLEFDGAPGGTLSSFEILAGVLQYLGEVETFHSTICFSPSVSAVAIRDLVHHEDLYADISKLDPADSGLHEFKCASRNERHTEIDTELCAWLLERLD</sequence>
<organism evidence="1 2">
    <name type="scientific">Actinomadura fulvescens</name>
    <dbReference type="NCBI Taxonomy" id="46160"/>
    <lineage>
        <taxon>Bacteria</taxon>
        <taxon>Bacillati</taxon>
        <taxon>Actinomycetota</taxon>
        <taxon>Actinomycetes</taxon>
        <taxon>Streptosporangiales</taxon>
        <taxon>Thermomonosporaceae</taxon>
        <taxon>Actinomadura</taxon>
    </lineage>
</organism>
<accession>A0ABP6C410</accession>
<dbReference type="SUPFAM" id="SSF53474">
    <property type="entry name" value="alpha/beta-Hydrolases"/>
    <property type="match status" value="1"/>
</dbReference>
<dbReference type="InterPro" id="IPR029058">
    <property type="entry name" value="AB_hydrolase_fold"/>
</dbReference>
<comment type="caution">
    <text evidence="1">The sequence shown here is derived from an EMBL/GenBank/DDBJ whole genome shotgun (WGS) entry which is preliminary data.</text>
</comment>
<reference evidence="2" key="1">
    <citation type="journal article" date="2019" name="Int. J. Syst. Evol. Microbiol.">
        <title>The Global Catalogue of Microorganisms (GCM) 10K type strain sequencing project: providing services to taxonomists for standard genome sequencing and annotation.</title>
        <authorList>
            <consortium name="The Broad Institute Genomics Platform"/>
            <consortium name="The Broad Institute Genome Sequencing Center for Infectious Disease"/>
            <person name="Wu L."/>
            <person name="Ma J."/>
        </authorList>
    </citation>
    <scope>NUCLEOTIDE SEQUENCE [LARGE SCALE GENOMIC DNA]</scope>
    <source>
        <strain evidence="2">JCM 6833</strain>
    </source>
</reference>
<keyword evidence="2" id="KW-1185">Reference proteome</keyword>
<proteinExistence type="predicted"/>
<evidence type="ECO:0000313" key="2">
    <source>
        <dbReference type="Proteomes" id="UP001501509"/>
    </source>
</evidence>
<evidence type="ECO:0000313" key="1">
    <source>
        <dbReference type="EMBL" id="GAA2601478.1"/>
    </source>
</evidence>
<gene>
    <name evidence="1" type="ORF">GCM10010411_39000</name>
</gene>
<dbReference type="RefSeq" id="WP_344542758.1">
    <property type="nucleotide sequence ID" value="NZ_BAAATD010000005.1"/>
</dbReference>
<dbReference type="Gene3D" id="3.40.50.1820">
    <property type="entry name" value="alpha/beta hydrolase"/>
    <property type="match status" value="1"/>
</dbReference>
<dbReference type="Proteomes" id="UP001501509">
    <property type="component" value="Unassembled WGS sequence"/>
</dbReference>
<dbReference type="EMBL" id="BAAATD010000005">
    <property type="protein sequence ID" value="GAA2601478.1"/>
    <property type="molecule type" value="Genomic_DNA"/>
</dbReference>
<evidence type="ECO:0008006" key="3">
    <source>
        <dbReference type="Google" id="ProtNLM"/>
    </source>
</evidence>
<name>A0ABP6C410_9ACTN</name>